<evidence type="ECO:0000313" key="2">
    <source>
        <dbReference type="EMBL" id="HEC57262.1"/>
    </source>
</evidence>
<evidence type="ECO:0000259" key="1">
    <source>
        <dbReference type="Pfam" id="PF04010"/>
    </source>
</evidence>
<dbReference type="Pfam" id="PF04010">
    <property type="entry name" value="DUF357"/>
    <property type="match status" value="1"/>
</dbReference>
<dbReference type="Proteomes" id="UP000885936">
    <property type="component" value="Unassembled WGS sequence"/>
</dbReference>
<dbReference type="InterPro" id="IPR036809">
    <property type="entry name" value="AF1782-like_sf"/>
</dbReference>
<dbReference type="EMBL" id="LYOR01000001">
    <property type="protein sequence ID" value="OFV66728.1"/>
    <property type="molecule type" value="Genomic_DNA"/>
</dbReference>
<accession>A0A1F2P6A1</accession>
<reference evidence="3 4" key="1">
    <citation type="submission" date="2016-05" db="EMBL/GenBank/DDBJ databases">
        <title>Microbial consortia oxidize butane by reversing methanogenesis.</title>
        <authorList>
            <person name="Laso-Perez R."/>
            <person name="Richter M."/>
            <person name="Wegener G."/>
            <person name="Musat F."/>
        </authorList>
    </citation>
    <scope>NUCLEOTIDE SEQUENCE [LARGE SCALE GENOMIC DNA]</scope>
    <source>
        <strain evidence="3">BOX1</strain>
    </source>
</reference>
<evidence type="ECO:0000313" key="4">
    <source>
        <dbReference type="Proteomes" id="UP000185779"/>
    </source>
</evidence>
<dbReference type="SUPFAM" id="SSF158372">
    <property type="entry name" value="AF1782-like"/>
    <property type="match status" value="1"/>
</dbReference>
<name>A0A1F2P6A1_9EURY</name>
<reference evidence="2" key="2">
    <citation type="journal article" date="2020" name="mSystems">
        <title>Genome- and Community-Level Interaction Insights into Carbon Utilization and Element Cycling Functions of Hydrothermarchaeota in Hydrothermal Sediment.</title>
        <authorList>
            <person name="Zhou Z."/>
            <person name="Liu Y."/>
            <person name="Xu W."/>
            <person name="Pan J."/>
            <person name="Luo Z.H."/>
            <person name="Li M."/>
        </authorList>
    </citation>
    <scope>NUCLEOTIDE SEQUENCE [LARGE SCALE GENOMIC DNA]</scope>
    <source>
        <strain evidence="2">HyVt-386</strain>
    </source>
</reference>
<organism evidence="3 4">
    <name type="scientific">Candidatus Syntropharchaeum butanivorans</name>
    <dbReference type="NCBI Taxonomy" id="1839936"/>
    <lineage>
        <taxon>Archaea</taxon>
        <taxon>Methanobacteriati</taxon>
        <taxon>Methanobacteriota</taxon>
        <taxon>Stenosarchaea group</taxon>
        <taxon>Methanomicrobia</taxon>
        <taxon>Methanosarcinales</taxon>
        <taxon>ANME-2 cluster</taxon>
        <taxon>Candidatus Syntropharchaeum</taxon>
    </lineage>
</organism>
<dbReference type="Proteomes" id="UP000185779">
    <property type="component" value="Unassembled WGS sequence"/>
</dbReference>
<dbReference type="AlphaFoldDB" id="A0A1F2P6A1"/>
<dbReference type="STRING" id="1839936.SBU_000021"/>
<proteinExistence type="predicted"/>
<dbReference type="InterPro" id="IPR023140">
    <property type="entry name" value="DUF357"/>
</dbReference>
<sequence>MSDGSRADLYEKTERYCRMLRSALEHLRITQKGEDMKDAVEEFLAMASAYYQDGVYFREKGDWVNALVSFTYGHGWIDAGVRLGIFEVCVH</sequence>
<keyword evidence="4" id="KW-1185">Reference proteome</keyword>
<gene>
    <name evidence="2" type="ORF">ENI32_05200</name>
    <name evidence="3" type="ORF">SBU_000021</name>
</gene>
<dbReference type="Gene3D" id="1.20.1270.90">
    <property type="entry name" value="AF1782-like"/>
    <property type="match status" value="1"/>
</dbReference>
<comment type="caution">
    <text evidence="3">The sequence shown here is derived from an EMBL/GenBank/DDBJ whole genome shotgun (WGS) entry which is preliminary data.</text>
</comment>
<dbReference type="EMBL" id="DRIE01000090">
    <property type="protein sequence ID" value="HEC57262.1"/>
    <property type="molecule type" value="Genomic_DNA"/>
</dbReference>
<feature type="domain" description="DUF357" evidence="1">
    <location>
        <begin position="15"/>
        <end position="86"/>
    </location>
</feature>
<protein>
    <submittedName>
        <fullName evidence="2">DUF357 domain-containing protein</fullName>
    </submittedName>
</protein>
<evidence type="ECO:0000313" key="3">
    <source>
        <dbReference type="EMBL" id="OFV66728.1"/>
    </source>
</evidence>